<keyword evidence="3" id="KW-1185">Reference proteome</keyword>
<feature type="transmembrane region" description="Helical" evidence="1">
    <location>
        <begin position="73"/>
        <end position="92"/>
    </location>
</feature>
<feature type="transmembrane region" description="Helical" evidence="1">
    <location>
        <begin position="42"/>
        <end position="61"/>
    </location>
</feature>
<sequence>MDLSLSYALLLATLAGLSMPLGAALARIESLKPDWLHDEGRHGVIAFGGGALFAAVALVLVPEGADRLPAVPAVFLFLLGGVSFAALDRLIAGRKGPGAQFIAMLSDFLPEAAALGALLAGDPGTGILLMCIIILQNIPEAFNACREMMATNPTARTLPFFLMLVPLGPLAAWLGHDLLMEAPYWLGGVMIFAGGGILYLIFEDIAPQVRLEKTWLPPLGGILGFALGLAGHLAMSG</sequence>
<keyword evidence="1" id="KW-0472">Membrane</keyword>
<evidence type="ECO:0000313" key="3">
    <source>
        <dbReference type="Proteomes" id="UP000193900"/>
    </source>
</evidence>
<accession>A0A1Y5RQX4</accession>
<dbReference type="OrthoDB" id="5766358at2"/>
<dbReference type="Proteomes" id="UP000193900">
    <property type="component" value="Unassembled WGS sequence"/>
</dbReference>
<evidence type="ECO:0000313" key="2">
    <source>
        <dbReference type="EMBL" id="SLN23264.1"/>
    </source>
</evidence>
<feature type="transmembrane region" description="Helical" evidence="1">
    <location>
        <begin position="112"/>
        <end position="135"/>
    </location>
</feature>
<name>A0A1Y5RQX4_9RHOB</name>
<evidence type="ECO:0008006" key="4">
    <source>
        <dbReference type="Google" id="ProtNLM"/>
    </source>
</evidence>
<keyword evidence="1" id="KW-1133">Transmembrane helix</keyword>
<keyword evidence="1" id="KW-0812">Transmembrane</keyword>
<proteinExistence type="predicted"/>
<reference evidence="2 3" key="1">
    <citation type="submission" date="2017-03" db="EMBL/GenBank/DDBJ databases">
        <authorList>
            <person name="Afonso C.L."/>
            <person name="Miller P.J."/>
            <person name="Scott M.A."/>
            <person name="Spackman E."/>
            <person name="Goraichik I."/>
            <person name="Dimitrov K.M."/>
            <person name="Suarez D.L."/>
            <person name="Swayne D.E."/>
        </authorList>
    </citation>
    <scope>NUCLEOTIDE SEQUENCE [LARGE SCALE GENOMIC DNA]</scope>
    <source>
        <strain evidence="2 3">CECT 7023</strain>
    </source>
</reference>
<feature type="transmembrane region" description="Helical" evidence="1">
    <location>
        <begin position="156"/>
        <end position="176"/>
    </location>
</feature>
<feature type="transmembrane region" description="Helical" evidence="1">
    <location>
        <begin position="182"/>
        <end position="202"/>
    </location>
</feature>
<dbReference type="RefSeq" id="WP_085877603.1">
    <property type="nucleotide sequence ID" value="NZ_FWFZ01000002.1"/>
</dbReference>
<organism evidence="2 3">
    <name type="scientific">Roseisalinus antarcticus</name>
    <dbReference type="NCBI Taxonomy" id="254357"/>
    <lineage>
        <taxon>Bacteria</taxon>
        <taxon>Pseudomonadati</taxon>
        <taxon>Pseudomonadota</taxon>
        <taxon>Alphaproteobacteria</taxon>
        <taxon>Rhodobacterales</taxon>
        <taxon>Roseobacteraceae</taxon>
        <taxon>Roseisalinus</taxon>
    </lineage>
</organism>
<protein>
    <recommendedName>
        <fullName evidence="4">ZIP Zinc transporter</fullName>
    </recommendedName>
</protein>
<dbReference type="AlphaFoldDB" id="A0A1Y5RQX4"/>
<gene>
    <name evidence="2" type="ORF">ROA7023_00695</name>
</gene>
<feature type="transmembrane region" description="Helical" evidence="1">
    <location>
        <begin position="214"/>
        <end position="235"/>
    </location>
</feature>
<dbReference type="EMBL" id="FWFZ01000002">
    <property type="protein sequence ID" value="SLN23264.1"/>
    <property type="molecule type" value="Genomic_DNA"/>
</dbReference>
<evidence type="ECO:0000256" key="1">
    <source>
        <dbReference type="SAM" id="Phobius"/>
    </source>
</evidence>